<dbReference type="InterPro" id="IPR038508">
    <property type="entry name" value="ArfGAP_dom_sf"/>
</dbReference>
<evidence type="ECO:0000256" key="10">
    <source>
        <dbReference type="SAM" id="MobiDB-lite"/>
    </source>
</evidence>
<dbReference type="GO" id="GO:0010008">
    <property type="term" value="C:endosome membrane"/>
    <property type="evidence" value="ECO:0007669"/>
    <property type="project" value="UniProtKB-SubCell"/>
</dbReference>
<evidence type="ECO:0000256" key="4">
    <source>
        <dbReference type="ARBA" id="ARBA00022771"/>
    </source>
</evidence>
<protein>
    <recommendedName>
        <fullName evidence="9">Arf-GAP with coiled-coil, ANK repeat and PH domain-containing protein</fullName>
        <shortName evidence="9">Cnt-b</shortName>
    </recommendedName>
    <alternativeName>
        <fullName evidence="9">Centaurin-beta</fullName>
    </alternativeName>
</protein>
<comment type="activity regulation">
    <text evidence="9">GAP activity stimulated by phosphatidylinositol 4,5-bisphosphate (PIP2) and phosphatidic acid.</text>
</comment>
<dbReference type="SUPFAM" id="SSF50729">
    <property type="entry name" value="PH domain-like"/>
    <property type="match status" value="1"/>
</dbReference>
<dbReference type="Pfam" id="PF00169">
    <property type="entry name" value="PH"/>
    <property type="match status" value="1"/>
</dbReference>
<dbReference type="Gene3D" id="2.30.29.30">
    <property type="entry name" value="Pleckstrin-homology domain (PH domain)/Phosphotyrosine-binding domain (PTB)"/>
    <property type="match status" value="1"/>
</dbReference>
<dbReference type="Pfam" id="PF16746">
    <property type="entry name" value="BAR_3"/>
    <property type="match status" value="1"/>
</dbReference>
<dbReference type="SUPFAM" id="SSF103657">
    <property type="entry name" value="BAR/IMD domain-like"/>
    <property type="match status" value="1"/>
</dbReference>
<dbReference type="Ensembl" id="ENSCPGT00000018840.1">
    <property type="protein sequence ID" value="ENSCPGP00000017228.1"/>
    <property type="gene ID" value="ENSCPGG00000011280.1"/>
</dbReference>
<dbReference type="Gene3D" id="1.25.40.20">
    <property type="entry name" value="Ankyrin repeat-containing domain"/>
    <property type="match status" value="1"/>
</dbReference>
<dbReference type="SMART" id="SM00233">
    <property type="entry name" value="PH"/>
    <property type="match status" value="1"/>
</dbReference>
<dbReference type="InterPro" id="IPR011993">
    <property type="entry name" value="PH-like_dom_sf"/>
</dbReference>
<feature type="compositionally biased region" description="Polar residues" evidence="10">
    <location>
        <begin position="372"/>
        <end position="381"/>
    </location>
</feature>
<feature type="repeat" description="ANK" evidence="7">
    <location>
        <begin position="692"/>
        <end position="724"/>
    </location>
</feature>
<dbReference type="PROSITE" id="PS50088">
    <property type="entry name" value="ANK_REPEAT"/>
    <property type="match status" value="2"/>
</dbReference>
<evidence type="ECO:0000313" key="14">
    <source>
        <dbReference type="Proteomes" id="UP000694419"/>
    </source>
</evidence>
<feature type="repeat" description="ANK" evidence="7">
    <location>
        <begin position="725"/>
        <end position="757"/>
    </location>
</feature>
<dbReference type="Proteomes" id="UP000694419">
    <property type="component" value="Unplaced"/>
</dbReference>
<dbReference type="FunFam" id="1.25.40.20:FF:000020">
    <property type="entry name" value="Arf-GAP with coiled-coil, ANK repeat and PH domain-containing protein 2"/>
    <property type="match status" value="1"/>
</dbReference>
<keyword evidence="14" id="KW-1185">Reference proteome</keyword>
<dbReference type="PROSITE" id="PS50115">
    <property type="entry name" value="ARFGAP"/>
    <property type="match status" value="1"/>
</dbReference>
<reference evidence="13" key="2">
    <citation type="submission" date="2025-09" db="UniProtKB">
        <authorList>
            <consortium name="Ensembl"/>
        </authorList>
    </citation>
    <scope>IDENTIFICATION</scope>
</reference>
<dbReference type="GO" id="GO:0005096">
    <property type="term" value="F:GTPase activator activity"/>
    <property type="evidence" value="ECO:0007669"/>
    <property type="project" value="UniProtKB-KW"/>
</dbReference>
<evidence type="ECO:0000259" key="11">
    <source>
        <dbReference type="PROSITE" id="PS50003"/>
    </source>
</evidence>
<dbReference type="InterPro" id="IPR036770">
    <property type="entry name" value="Ankyrin_rpt-contain_sf"/>
</dbReference>
<keyword evidence="2 9" id="KW-0479">Metal-binding</keyword>
<evidence type="ECO:0000256" key="6">
    <source>
        <dbReference type="ARBA" id="ARBA00023043"/>
    </source>
</evidence>
<keyword evidence="5 9" id="KW-0862">Zinc</keyword>
<dbReference type="PROSITE" id="PS50003">
    <property type="entry name" value="PH_DOMAIN"/>
    <property type="match status" value="1"/>
</dbReference>
<comment type="function">
    <text evidence="9">GTPase-activating protein for the ADP ribosylation factor family.</text>
</comment>
<dbReference type="InterPro" id="IPR001164">
    <property type="entry name" value="ArfGAP_dom"/>
</dbReference>
<keyword evidence="9" id="KW-0967">Endosome</keyword>
<name>A0A8C3K1P6_9CHAR</name>
<dbReference type="PROSITE" id="PS50297">
    <property type="entry name" value="ANK_REP_REGION"/>
    <property type="match status" value="2"/>
</dbReference>
<dbReference type="GO" id="GO:0008270">
    <property type="term" value="F:zinc ion binding"/>
    <property type="evidence" value="ECO:0007669"/>
    <property type="project" value="UniProtKB-KW"/>
</dbReference>
<dbReference type="SMART" id="SM00248">
    <property type="entry name" value="ANK"/>
    <property type="match status" value="3"/>
</dbReference>
<organism evidence="13 14">
    <name type="scientific">Calidris pygmaea</name>
    <name type="common">Spoon-billed sandpiper</name>
    <dbReference type="NCBI Taxonomy" id="425635"/>
    <lineage>
        <taxon>Eukaryota</taxon>
        <taxon>Metazoa</taxon>
        <taxon>Chordata</taxon>
        <taxon>Craniata</taxon>
        <taxon>Vertebrata</taxon>
        <taxon>Euteleostomi</taxon>
        <taxon>Archelosauria</taxon>
        <taxon>Archosauria</taxon>
        <taxon>Dinosauria</taxon>
        <taxon>Saurischia</taxon>
        <taxon>Theropoda</taxon>
        <taxon>Coelurosauria</taxon>
        <taxon>Aves</taxon>
        <taxon>Neognathae</taxon>
        <taxon>Neoaves</taxon>
        <taxon>Charadriiformes</taxon>
        <taxon>Scolopacidae</taxon>
        <taxon>Calidris</taxon>
    </lineage>
</organism>
<keyword evidence="4 8" id="KW-0863">Zinc-finger</keyword>
<feature type="domain" description="Arf-GAP" evidence="12">
    <location>
        <begin position="392"/>
        <end position="514"/>
    </location>
</feature>
<proteinExistence type="predicted"/>
<evidence type="ECO:0000256" key="1">
    <source>
        <dbReference type="ARBA" id="ARBA00022468"/>
    </source>
</evidence>
<dbReference type="PANTHER" id="PTHR23180">
    <property type="entry name" value="CENTAURIN/ARF"/>
    <property type="match status" value="1"/>
</dbReference>
<keyword evidence="1 9" id="KW-0343">GTPase activation</keyword>
<accession>A0A8C3K1P6</accession>
<dbReference type="InterPro" id="IPR045258">
    <property type="entry name" value="ACAP1/2/3-like"/>
</dbReference>
<reference evidence="13" key="1">
    <citation type="submission" date="2025-08" db="UniProtKB">
        <authorList>
            <consortium name="Ensembl"/>
        </authorList>
    </citation>
    <scope>IDENTIFICATION</scope>
</reference>
<dbReference type="FunFam" id="1.10.220.150:FF:000007">
    <property type="entry name" value="Arf-GAP with coiled-coil, ANK repeat and PH domain-containing protein 2"/>
    <property type="match status" value="1"/>
</dbReference>
<dbReference type="InterPro" id="IPR037278">
    <property type="entry name" value="ARFGAP/RecO"/>
</dbReference>
<feature type="region of interest" description="Disordered" evidence="10">
    <location>
        <begin position="626"/>
        <end position="647"/>
    </location>
</feature>
<evidence type="ECO:0000256" key="5">
    <source>
        <dbReference type="ARBA" id="ARBA00022833"/>
    </source>
</evidence>
<evidence type="ECO:0000256" key="7">
    <source>
        <dbReference type="PROSITE-ProRule" id="PRU00023"/>
    </source>
</evidence>
<evidence type="ECO:0000313" key="13">
    <source>
        <dbReference type="Ensembl" id="ENSCPGP00000017228.1"/>
    </source>
</evidence>
<dbReference type="InterPro" id="IPR004148">
    <property type="entry name" value="BAR_dom"/>
</dbReference>
<evidence type="ECO:0000256" key="3">
    <source>
        <dbReference type="ARBA" id="ARBA00022737"/>
    </source>
</evidence>
<keyword evidence="3 9" id="KW-0677">Repeat</keyword>
<dbReference type="Pfam" id="PF01412">
    <property type="entry name" value="ArfGap"/>
    <property type="match status" value="1"/>
</dbReference>
<dbReference type="InterPro" id="IPR001849">
    <property type="entry name" value="PH_domain"/>
</dbReference>
<dbReference type="PRINTS" id="PR00405">
    <property type="entry name" value="REVINTRACTNG"/>
</dbReference>
<sequence>VLRRDNLCPRDFPKATIDEVETDVVEIEAKLDKLVKLCSGMIEAGKAYITTNKHFVSGVRDLSQQCKKDEMISECLDKFGDSLQEMINYHMVRCCFLLSFCVDVRKFKETKKQFDKVREDMEISLVKNAQAPRHKPHEVEEATGTLTITRKCFRHLALDYVLQINVLQAKKKFEILDAMLSFMHAQYTFFQQGYSLLHELDPYMKKLATELDQLVIDSAVEKREMEHKHALIQQRVSPGDFSYDDSKVEFNVDAPNGVVMEGYLFKRASNAFKTWNRRWFSIQNSQLVYQKKLKDVLTVVVEDLRLCTVKPCEDIERRFCFEVVSPTKSCMLQADSEKLRQAWIQAVQASIASAYRESPDSYYIERLDRTASPSTSSIDSATDSRERSVKGESILQRVQSIPGNDQCCDCGQPDPRWASINLGILLCIECSGIHRSLGVHCSKVRSLTLDSWEPELLKLMCELGNSTMNQIYEAQCEELGLKKPTAGSSRQDKEAWIKVKYVEKKFLKKMPNGEALTENERKPRRWCVKKCQRNNSTTKAPTARRKYRHEAGNASPAMLSSAATLERKFRRDSLFCPDELDSLFSYFDTGAGSGPRSLSSDSGLGGSTDGSTDILVFGSVVDSVTEEGGMDGQEKESSGEAEIEQEASDLEDLRELHPGLLIYKAAQARNLPLMAEALAHGAEINWVNDEDENKTPLIQAVVGGSLIACEFLLQNGADVNQRDSRGRAPLHHATYLGHTGQVCLFLKRGANQHAVDGDGQDPLSIAVQAANADIVTLLRLARMNEEMREAEGPFGQPGQYPSNSPTELQYRKCIQEFISLNIDEC</sequence>
<dbReference type="Gene3D" id="1.10.220.150">
    <property type="entry name" value="Arf GTPase activating protein"/>
    <property type="match status" value="1"/>
</dbReference>
<dbReference type="InterPro" id="IPR002110">
    <property type="entry name" value="Ankyrin_rpt"/>
</dbReference>
<comment type="subcellular location">
    <subcellularLocation>
        <location evidence="9">Endosome membrane</location>
        <topology evidence="9">Peripheral membrane protein</topology>
    </subcellularLocation>
</comment>
<dbReference type="SUPFAM" id="SSF57863">
    <property type="entry name" value="ArfGap/RecO-like zinc finger"/>
    <property type="match status" value="1"/>
</dbReference>
<dbReference type="SUPFAM" id="SSF48403">
    <property type="entry name" value="Ankyrin repeat"/>
    <property type="match status" value="1"/>
</dbReference>
<dbReference type="CDD" id="cd13250">
    <property type="entry name" value="PH_ACAP"/>
    <property type="match status" value="1"/>
</dbReference>
<keyword evidence="6 7" id="KW-0040">ANK repeat</keyword>
<comment type="domain">
    <text evidence="9">PH domain binds phospholipids including phosphatidic acid, phosphatidylinositol 3-phosphate, phosphatidylinositol 3,5-bisphosphate (PIP2) and phosphatidylinositol 3,4,5-trisphosphate (PIP3). May mediate protein binding to PIP2 or PIP3 containing membranes.</text>
</comment>
<dbReference type="FunFam" id="1.20.1270.60:FF:000025">
    <property type="entry name" value="arf-GAP with coiled-coil, ANK repeat and PH domain-containing protein 2"/>
    <property type="match status" value="1"/>
</dbReference>
<feature type="domain" description="PH" evidence="11">
    <location>
        <begin position="257"/>
        <end position="352"/>
    </location>
</feature>
<feature type="region of interest" description="Disordered" evidence="10">
    <location>
        <begin position="372"/>
        <end position="391"/>
    </location>
</feature>
<evidence type="ECO:0000256" key="9">
    <source>
        <dbReference type="RuleBase" id="RU369028"/>
    </source>
</evidence>
<dbReference type="AlphaFoldDB" id="A0A8C3K1P6"/>
<dbReference type="PANTHER" id="PTHR23180:SF407">
    <property type="entry name" value="ARF-GAP WITH COILED-COIL, ANK REPEAT AND PH DOMAIN-CONTAINING PROTEIN 3"/>
    <property type="match status" value="1"/>
</dbReference>
<feature type="region of interest" description="Disordered" evidence="10">
    <location>
        <begin position="534"/>
        <end position="555"/>
    </location>
</feature>
<comment type="domain">
    <text evidence="9">The BAR domain mediates homodimerization, it can neither bind membrane nor impart curvature, but instead requires the neighboring PH domain to achieve these functions.</text>
</comment>
<evidence type="ECO:0000256" key="8">
    <source>
        <dbReference type="PROSITE-ProRule" id="PRU00288"/>
    </source>
</evidence>
<dbReference type="CDD" id="cd08850">
    <property type="entry name" value="ArfGap_ACAP3"/>
    <property type="match status" value="1"/>
</dbReference>
<dbReference type="Pfam" id="PF12796">
    <property type="entry name" value="Ank_2"/>
    <property type="match status" value="1"/>
</dbReference>
<dbReference type="FunFam" id="2.30.29.30:FF:000026">
    <property type="entry name" value="Arf-GAP with coiled-coil, ANK repeat and PH domain-containing protein 2"/>
    <property type="match status" value="1"/>
</dbReference>
<dbReference type="InterPro" id="IPR027267">
    <property type="entry name" value="AH/BAR_dom_sf"/>
</dbReference>
<dbReference type="Gene3D" id="1.20.1270.60">
    <property type="entry name" value="Arfaptin homology (AH) domain/BAR domain"/>
    <property type="match status" value="1"/>
</dbReference>
<evidence type="ECO:0000259" key="12">
    <source>
        <dbReference type="PROSITE" id="PS50115"/>
    </source>
</evidence>
<dbReference type="SMART" id="SM00105">
    <property type="entry name" value="ArfGap"/>
    <property type="match status" value="1"/>
</dbReference>
<evidence type="ECO:0000256" key="2">
    <source>
        <dbReference type="ARBA" id="ARBA00022723"/>
    </source>
</evidence>